<evidence type="ECO:0000256" key="2">
    <source>
        <dbReference type="ARBA" id="ARBA00022723"/>
    </source>
</evidence>
<dbReference type="PROSITE" id="PS51007">
    <property type="entry name" value="CYTC"/>
    <property type="match status" value="1"/>
</dbReference>
<evidence type="ECO:0000313" key="6">
    <source>
        <dbReference type="EMBL" id="MBC8768946.1"/>
    </source>
</evidence>
<dbReference type="InterPro" id="IPR051459">
    <property type="entry name" value="Cytochrome_c-type_DH"/>
</dbReference>
<dbReference type="PANTHER" id="PTHR35008">
    <property type="entry name" value="BLL4482 PROTEIN-RELATED"/>
    <property type="match status" value="1"/>
</dbReference>
<dbReference type="SUPFAM" id="SSF46626">
    <property type="entry name" value="Cytochrome c"/>
    <property type="match status" value="1"/>
</dbReference>
<evidence type="ECO:0000256" key="1">
    <source>
        <dbReference type="ARBA" id="ARBA00022617"/>
    </source>
</evidence>
<keyword evidence="3 4" id="KW-0408">Iron</keyword>
<dbReference type="RefSeq" id="WP_187585335.1">
    <property type="nucleotide sequence ID" value="NZ_JACLHY010000013.1"/>
</dbReference>
<dbReference type="EMBL" id="JACLHY010000013">
    <property type="protein sequence ID" value="MBC8768946.1"/>
    <property type="molecule type" value="Genomic_DNA"/>
</dbReference>
<gene>
    <name evidence="6" type="ORF">H4O18_13170</name>
</gene>
<organism evidence="6 7">
    <name type="scientific">Arenibacter arenosicollis</name>
    <dbReference type="NCBI Taxonomy" id="2762274"/>
    <lineage>
        <taxon>Bacteria</taxon>
        <taxon>Pseudomonadati</taxon>
        <taxon>Bacteroidota</taxon>
        <taxon>Flavobacteriia</taxon>
        <taxon>Flavobacteriales</taxon>
        <taxon>Flavobacteriaceae</taxon>
        <taxon>Arenibacter</taxon>
    </lineage>
</organism>
<protein>
    <submittedName>
        <fullName evidence="6">Cytochrome c</fullName>
    </submittedName>
</protein>
<reference evidence="6 7" key="1">
    <citation type="submission" date="2020-08" db="EMBL/GenBank/DDBJ databases">
        <title>Arenibacter gaetbuli sp. nov., isolated from a sand dune.</title>
        <authorList>
            <person name="Park S."/>
            <person name="Yoon J.-H."/>
        </authorList>
    </citation>
    <scope>NUCLEOTIDE SEQUENCE [LARGE SCALE GENOMIC DNA]</scope>
    <source>
        <strain evidence="6 7">BSSL-BM3</strain>
    </source>
</reference>
<name>A0ABR7QP35_9FLAO</name>
<evidence type="ECO:0000259" key="5">
    <source>
        <dbReference type="PROSITE" id="PS51007"/>
    </source>
</evidence>
<dbReference type="InterPro" id="IPR036909">
    <property type="entry name" value="Cyt_c-like_dom_sf"/>
</dbReference>
<accession>A0ABR7QP35</accession>
<dbReference type="PANTHER" id="PTHR35008:SF8">
    <property type="entry name" value="ALCOHOL DEHYDROGENASE CYTOCHROME C SUBUNIT"/>
    <property type="match status" value="1"/>
</dbReference>
<evidence type="ECO:0000313" key="7">
    <source>
        <dbReference type="Proteomes" id="UP000618952"/>
    </source>
</evidence>
<dbReference type="Pfam" id="PF00034">
    <property type="entry name" value="Cytochrom_C"/>
    <property type="match status" value="1"/>
</dbReference>
<comment type="caution">
    <text evidence="6">The sequence shown here is derived from an EMBL/GenBank/DDBJ whole genome shotgun (WGS) entry which is preliminary data.</text>
</comment>
<evidence type="ECO:0000256" key="4">
    <source>
        <dbReference type="PROSITE-ProRule" id="PRU00433"/>
    </source>
</evidence>
<keyword evidence="1 4" id="KW-0349">Heme</keyword>
<proteinExistence type="predicted"/>
<sequence length="134" mass="15129">MKLLLLTYISSILLLSIFIFQDKELEESINRGKDIYTDFCVTCHMTNGEGVEKTFPPLAKSDYLLKKRVESIRGIKYGQQGEIIVNGVTYNNTMASMGLYDDEIADVMNYILNSWGNKSSKMVTPDEVAAITKE</sequence>
<evidence type="ECO:0000256" key="3">
    <source>
        <dbReference type="ARBA" id="ARBA00023004"/>
    </source>
</evidence>
<feature type="domain" description="Cytochrome c" evidence="5">
    <location>
        <begin position="27"/>
        <end position="115"/>
    </location>
</feature>
<dbReference type="Proteomes" id="UP000618952">
    <property type="component" value="Unassembled WGS sequence"/>
</dbReference>
<keyword evidence="7" id="KW-1185">Reference proteome</keyword>
<dbReference type="Gene3D" id="1.10.760.10">
    <property type="entry name" value="Cytochrome c-like domain"/>
    <property type="match status" value="1"/>
</dbReference>
<dbReference type="InterPro" id="IPR009056">
    <property type="entry name" value="Cyt_c-like_dom"/>
</dbReference>
<keyword evidence="2 4" id="KW-0479">Metal-binding</keyword>